<proteinExistence type="predicted"/>
<keyword evidence="1" id="KW-0238">DNA-binding</keyword>
<reference evidence="3 4" key="1">
    <citation type="submission" date="2016-05" db="EMBL/GenBank/DDBJ databases">
        <title>Microbial solvent formation.</title>
        <authorList>
            <person name="Poehlein A."/>
            <person name="Montoya Solano J.D."/>
            <person name="Flitsch S."/>
            <person name="Krabben P."/>
            <person name="Duerre P."/>
            <person name="Daniel R."/>
        </authorList>
    </citation>
    <scope>NUCLEOTIDE SEQUENCE [LARGE SCALE GENOMIC DNA]</scope>
    <source>
        <strain evidence="3 4">DSM 2619</strain>
    </source>
</reference>
<dbReference type="Proteomes" id="UP000190890">
    <property type="component" value="Unassembled WGS sequence"/>
</dbReference>
<name>A0A1S8T7H2_9CLOT</name>
<comment type="caution">
    <text evidence="3">The sequence shown here is derived from an EMBL/GenBank/DDBJ whole genome shotgun (WGS) entry which is preliminary data.</text>
</comment>
<dbReference type="STRING" id="29367.CLPUN_44470"/>
<evidence type="ECO:0000313" key="3">
    <source>
        <dbReference type="EMBL" id="OOM73693.1"/>
    </source>
</evidence>
<feature type="domain" description="Core-binding (CB)" evidence="2">
    <location>
        <begin position="89"/>
        <end position="177"/>
    </location>
</feature>
<dbReference type="GO" id="GO:0003677">
    <property type="term" value="F:DNA binding"/>
    <property type="evidence" value="ECO:0007669"/>
    <property type="project" value="UniProtKB-UniRule"/>
</dbReference>
<dbReference type="InterPro" id="IPR044068">
    <property type="entry name" value="CB"/>
</dbReference>
<evidence type="ECO:0000313" key="4">
    <source>
        <dbReference type="Proteomes" id="UP000190890"/>
    </source>
</evidence>
<dbReference type="AlphaFoldDB" id="A0A1S8T7H2"/>
<gene>
    <name evidence="3" type="ORF">CLPUN_44470</name>
</gene>
<evidence type="ECO:0000256" key="1">
    <source>
        <dbReference type="PROSITE-ProRule" id="PRU01248"/>
    </source>
</evidence>
<keyword evidence="4" id="KW-1185">Reference proteome</keyword>
<sequence length="191" mass="22946">MTQKFLDKWKLYLLNCICSNETLESPSGKSCYISSITQFITFIKDFYDDREETEKSIWYSKNIKGAKIPASGVTNRSNGRLDFTLSILIYYRDTVKRYFKTIITKKSWNHCVQILNDLNYFFDKFYLNGYTDGFIENLSRQDIENYLYWVNNDHKSKNATYKSKFISYMRTFLEYIQMAQYDKAPKKKFHF</sequence>
<organism evidence="3 4">
    <name type="scientific">Clostridium puniceum</name>
    <dbReference type="NCBI Taxonomy" id="29367"/>
    <lineage>
        <taxon>Bacteria</taxon>
        <taxon>Bacillati</taxon>
        <taxon>Bacillota</taxon>
        <taxon>Clostridia</taxon>
        <taxon>Eubacteriales</taxon>
        <taxon>Clostridiaceae</taxon>
        <taxon>Clostridium</taxon>
    </lineage>
</organism>
<dbReference type="RefSeq" id="WP_341426364.1">
    <property type="nucleotide sequence ID" value="NZ_LZZM01000212.1"/>
</dbReference>
<dbReference type="EMBL" id="LZZM01000212">
    <property type="protein sequence ID" value="OOM73693.1"/>
    <property type="molecule type" value="Genomic_DNA"/>
</dbReference>
<dbReference type="PROSITE" id="PS51900">
    <property type="entry name" value="CB"/>
    <property type="match status" value="1"/>
</dbReference>
<evidence type="ECO:0000259" key="2">
    <source>
        <dbReference type="PROSITE" id="PS51900"/>
    </source>
</evidence>
<protein>
    <recommendedName>
        <fullName evidence="2">Core-binding (CB) domain-containing protein</fullName>
    </recommendedName>
</protein>
<accession>A0A1S8T7H2</accession>